<dbReference type="Proteomes" id="UP000501773">
    <property type="component" value="Segment"/>
</dbReference>
<protein>
    <submittedName>
        <fullName evidence="2">Uncharacterized protein</fullName>
    </submittedName>
</protein>
<organism evidence="2 3">
    <name type="scientific">Enterococcus phage nattely</name>
    <dbReference type="NCBI Taxonomy" id="2719593"/>
    <lineage>
        <taxon>Viruses</taxon>
        <taxon>Duplodnaviria</taxon>
        <taxon>Heunggongvirae</taxon>
        <taxon>Uroviricota</taxon>
        <taxon>Caudoviricetes</taxon>
        <taxon>Andrewesvirinae</taxon>
        <taxon>Vipetofemvirus</taxon>
        <taxon>Vipetofemvirus nattely</taxon>
    </lineage>
</organism>
<keyword evidence="1" id="KW-0175">Coiled coil</keyword>
<feature type="coiled-coil region" evidence="1">
    <location>
        <begin position="39"/>
        <end position="73"/>
    </location>
</feature>
<sequence length="124" mass="14899">MEFFGGEEVTQEQLEVFFNKHNIGEPGDKAIYWRAKGQIKDFDERIAEYLLQINFLEKEYSEMKKRKIEQENDDKISKMDCEEECKRLNKLIYAYKKLVYVTSMLKDTYKKDLDISLHLDDILI</sequence>
<gene>
    <name evidence="2" type="ORF">nattely_38</name>
</gene>
<reference evidence="3" key="1">
    <citation type="submission" date="2020-02" db="EMBL/GenBank/DDBJ databases">
        <authorList>
            <person name="Olsen N.S."/>
            <person name="Forero-Junco L."/>
            <person name="Kot W."/>
            <person name="Hansen L.H."/>
        </authorList>
    </citation>
    <scope>NUCLEOTIDE SEQUENCE [LARGE SCALE GENOMIC DNA]</scope>
</reference>
<dbReference type="EMBL" id="MT119360">
    <property type="protein sequence ID" value="QIQ66205.1"/>
    <property type="molecule type" value="Genomic_DNA"/>
</dbReference>
<keyword evidence="3" id="KW-1185">Reference proteome</keyword>
<name>A0A6G9LKP8_9CAUD</name>
<evidence type="ECO:0000313" key="2">
    <source>
        <dbReference type="EMBL" id="QIQ66205.1"/>
    </source>
</evidence>
<evidence type="ECO:0000256" key="1">
    <source>
        <dbReference type="SAM" id="Coils"/>
    </source>
</evidence>
<accession>A0A6G9LKP8</accession>
<proteinExistence type="predicted"/>
<evidence type="ECO:0000313" key="3">
    <source>
        <dbReference type="Proteomes" id="UP000501773"/>
    </source>
</evidence>